<dbReference type="CDD" id="cd00821">
    <property type="entry name" value="PH"/>
    <property type="match status" value="1"/>
</dbReference>
<dbReference type="GO" id="GO:0005802">
    <property type="term" value="C:trans-Golgi network"/>
    <property type="evidence" value="ECO:0007669"/>
    <property type="project" value="TreeGrafter"/>
</dbReference>
<reference evidence="3 4" key="1">
    <citation type="journal article" date="2024" name="Science">
        <title>Giant polyketide synthase enzymes in the biosynthesis of giant marine polyether toxins.</title>
        <authorList>
            <person name="Fallon T.R."/>
            <person name="Shende V.V."/>
            <person name="Wierzbicki I.H."/>
            <person name="Pendleton A.L."/>
            <person name="Watervoot N.F."/>
            <person name="Auber R.P."/>
            <person name="Gonzalez D.J."/>
            <person name="Wisecaver J.H."/>
            <person name="Moore B.S."/>
        </authorList>
    </citation>
    <scope>NUCLEOTIDE SEQUENCE [LARGE SCALE GENOMIC DNA]</scope>
    <source>
        <strain evidence="3 4">12B1</strain>
    </source>
</reference>
<dbReference type="EMBL" id="JBGBPQ010000002">
    <property type="protein sequence ID" value="KAL1527787.1"/>
    <property type="molecule type" value="Genomic_DNA"/>
</dbReference>
<dbReference type="SMART" id="SM00233">
    <property type="entry name" value="PH"/>
    <property type="match status" value="3"/>
</dbReference>
<name>A0AB34K3K6_PRYPA</name>
<dbReference type="InterPro" id="IPR001849">
    <property type="entry name" value="PH_domain"/>
</dbReference>
<evidence type="ECO:0000256" key="1">
    <source>
        <dbReference type="ARBA" id="ARBA00022553"/>
    </source>
</evidence>
<feature type="domain" description="PH" evidence="2">
    <location>
        <begin position="104"/>
        <end position="200"/>
    </location>
</feature>
<comment type="caution">
    <text evidence="3">The sequence shown here is derived from an EMBL/GenBank/DDBJ whole genome shotgun (WGS) entry which is preliminary data.</text>
</comment>
<evidence type="ECO:0000313" key="4">
    <source>
        <dbReference type="Proteomes" id="UP001515480"/>
    </source>
</evidence>
<dbReference type="SUPFAM" id="SSF50729">
    <property type="entry name" value="PH domain-like"/>
    <property type="match status" value="3"/>
</dbReference>
<dbReference type="GO" id="GO:0005829">
    <property type="term" value="C:cytosol"/>
    <property type="evidence" value="ECO:0007669"/>
    <property type="project" value="GOC"/>
</dbReference>
<keyword evidence="4" id="KW-1185">Reference proteome</keyword>
<gene>
    <name evidence="3" type="ORF">AB1Y20_009171</name>
</gene>
<dbReference type="PROSITE" id="PS50003">
    <property type="entry name" value="PH_DOMAIN"/>
    <property type="match status" value="3"/>
</dbReference>
<dbReference type="GO" id="GO:0007032">
    <property type="term" value="P:endosome organization"/>
    <property type="evidence" value="ECO:0007669"/>
    <property type="project" value="TreeGrafter"/>
</dbReference>
<accession>A0AB34K3K6</accession>
<dbReference type="GO" id="GO:0005769">
    <property type="term" value="C:early endosome"/>
    <property type="evidence" value="ECO:0007669"/>
    <property type="project" value="TreeGrafter"/>
</dbReference>
<evidence type="ECO:0000259" key="2">
    <source>
        <dbReference type="PROSITE" id="PS50003"/>
    </source>
</evidence>
<protein>
    <recommendedName>
        <fullName evidence="2">PH domain-containing protein</fullName>
    </recommendedName>
</protein>
<keyword evidence="1" id="KW-0597">Phosphoprotein</keyword>
<dbReference type="PANTHER" id="PTHR22902:SF27">
    <property type="entry name" value="PLECKSTRIN HOMOLOGY DOMAIN-CONTAINING FAMILY A MEMBER 3"/>
    <property type="match status" value="1"/>
</dbReference>
<feature type="domain" description="PH" evidence="2">
    <location>
        <begin position="5"/>
        <end position="101"/>
    </location>
</feature>
<proteinExistence type="predicted"/>
<dbReference type="GO" id="GO:0042147">
    <property type="term" value="P:retrograde transport, endosome to Golgi"/>
    <property type="evidence" value="ECO:0007669"/>
    <property type="project" value="TreeGrafter"/>
</dbReference>
<organism evidence="3 4">
    <name type="scientific">Prymnesium parvum</name>
    <name type="common">Toxic golden alga</name>
    <dbReference type="NCBI Taxonomy" id="97485"/>
    <lineage>
        <taxon>Eukaryota</taxon>
        <taxon>Haptista</taxon>
        <taxon>Haptophyta</taxon>
        <taxon>Prymnesiophyceae</taxon>
        <taxon>Prymnesiales</taxon>
        <taxon>Prymnesiaceae</taxon>
        <taxon>Prymnesium</taxon>
    </lineage>
</organism>
<evidence type="ECO:0000313" key="3">
    <source>
        <dbReference type="EMBL" id="KAL1527787.1"/>
    </source>
</evidence>
<dbReference type="AlphaFoldDB" id="A0AB34K3K6"/>
<feature type="domain" description="PH" evidence="2">
    <location>
        <begin position="212"/>
        <end position="316"/>
    </location>
</feature>
<dbReference type="GO" id="GO:0055037">
    <property type="term" value="C:recycling endosome"/>
    <property type="evidence" value="ECO:0007669"/>
    <property type="project" value="TreeGrafter"/>
</dbReference>
<dbReference type="Gene3D" id="2.30.29.30">
    <property type="entry name" value="Pleckstrin-homology domain (PH domain)/Phosphotyrosine-binding domain (PTB)"/>
    <property type="match status" value="3"/>
</dbReference>
<dbReference type="GO" id="GO:0001881">
    <property type="term" value="P:receptor recycling"/>
    <property type="evidence" value="ECO:0007669"/>
    <property type="project" value="TreeGrafter"/>
</dbReference>
<dbReference type="Pfam" id="PF00169">
    <property type="entry name" value="PH"/>
    <property type="match status" value="2"/>
</dbReference>
<dbReference type="InterPro" id="IPR045188">
    <property type="entry name" value="Boi1/Boi2-like"/>
</dbReference>
<dbReference type="InterPro" id="IPR011993">
    <property type="entry name" value="PH-like_dom_sf"/>
</dbReference>
<sequence>MPSVSEAKVGTLLKKQNGRLLSSQWRRCSLLLDGSSIYCFRKAPDLTPLGRILMADAQIQVREAECAIFLTVLVESRIYQLTAGTVEEMSDWARAFELSSHDKAVVKMGFLRREVLGSWGSARTLWFVLDRGALFYFKRPPDFAPSEVLPLERSLSCLPSDDDAHASAFTLLSGGARWTLRAGTAAERDEWLHAIGAALDALPRADATAPLPPPRRGWLLKRTEGVAGSGLLPVYRPRYVVVEGNSLSYYSRPSDCRRGVLRLVAELAAATVEPPTDGAPADFVVREGGGGGAFFFRADDAAGAAAWVEWILEAIACQRRLLSSVGEATLAARALPPPSGLHTLRVASAASGEGSPCVSAAAFDVDAPPTAAAWLTSATLSSHSSSGSSAPADEAARCVHCAPQAARWRCNARLVAAFGVVWRRVGADGEAGEVLHSEKLHVVPDRKAIAADSAVWMAECFSAYMPCIDDVGYQLQVAYTPHAVAALPAGTPGSSLKGEAWRTHYRRSRCVVAANAEVEAQVDAALAKGAAEFLVVSRVKSAGALRDSWCELRLSADGARLRSLDGPLGFLGVGETKTVRFGDAGEGDATVVLPADLLQARISGAEGVELVVQAENAFLRDCIVLAMRRFKAVAAAAARAA</sequence>
<dbReference type="PANTHER" id="PTHR22902">
    <property type="entry name" value="SESQUIPEDALIAN"/>
    <property type="match status" value="1"/>
</dbReference>
<dbReference type="Proteomes" id="UP001515480">
    <property type="component" value="Unassembled WGS sequence"/>
</dbReference>